<feature type="binding site" evidence="2">
    <location>
        <position position="267"/>
    </location>
    <ligand>
        <name>ATP</name>
        <dbReference type="ChEBI" id="CHEBI:30616"/>
    </ligand>
</feature>
<dbReference type="InterPro" id="IPR017441">
    <property type="entry name" value="Protein_kinase_ATP_BS"/>
</dbReference>
<reference evidence="6 7" key="1">
    <citation type="journal article" date="2016" name="Genome Biol. Evol.">
        <title>Divergent and convergent evolution of fungal pathogenicity.</title>
        <authorList>
            <person name="Shang Y."/>
            <person name="Xiao G."/>
            <person name="Zheng P."/>
            <person name="Cen K."/>
            <person name="Zhan S."/>
            <person name="Wang C."/>
        </authorList>
    </citation>
    <scope>NUCLEOTIDE SEQUENCE [LARGE SCALE GENOMIC DNA]</scope>
    <source>
        <strain evidence="6 7">RCEF 4871</strain>
    </source>
</reference>
<dbReference type="GO" id="GO:0005524">
    <property type="term" value="F:ATP binding"/>
    <property type="evidence" value="ECO:0007669"/>
    <property type="project" value="UniProtKB-UniRule"/>
</dbReference>
<feature type="compositionally biased region" description="Basic and acidic residues" evidence="3">
    <location>
        <begin position="45"/>
        <end position="54"/>
    </location>
</feature>
<comment type="caution">
    <text evidence="6">The sequence shown here is derived from an EMBL/GenBank/DDBJ whole genome shotgun (WGS) entry which is preliminary data.</text>
</comment>
<dbReference type="Gene3D" id="2.60.200.20">
    <property type="match status" value="1"/>
</dbReference>
<dbReference type="InterPro" id="IPR000719">
    <property type="entry name" value="Prot_kinase_dom"/>
</dbReference>
<dbReference type="PROSITE" id="PS50011">
    <property type="entry name" value="PROTEIN_KINASE_DOM"/>
    <property type="match status" value="1"/>
</dbReference>
<sequence>MNPEHLVARVYPASDGLRTKHAERAIMTSSYYAPPLHEESEEEVLYGRDDRETTDPPEVPANKDASTYDRRPFIEVRFDKIPKSSHGLLFGCSRQCDVILPNLKGLSNYHFSLTFDEQNRFIVQDLGSGGGTEVTYDNKGQGTRHKFSWILGGDGNAHRHTTIIIKVHHLVKFQVVAVEHDVKSQPYIDNVASFRRGGETKECLINDLAIFRRYINLTTGAQMPGQGPIHVRRKVGEGGFGIAVHCWDVSTGDEFVIKTPTKKVVKKVLKSVEDRRAWKQEADTLRKLRHDHIVKLLGVVCNPPELRLEYIPGGSLSELEGKISVRDTVLVLTQCLSALSYLHAKQLAHRDISPNNILIRSRAPFSVVLADFGMCQDAKHLRTRCGTTQYAAPEIFEDSSAKGYSVAVDIWSLGVTACSILQILPSYSEHKRNLKQGTTKLSWCQTVADFVANLYNSRPDSLKRLLLGSMLVLSPEGRNSAQACYERARRLPELMVNGRTRARISEILWCEPSIVAHWDSFDANERSTIRLDQAALVATARNTDSDEPSVDGPNPADSCSDRCETRRTSSSPPPSSRRSEPARSALKRPIAEIAHQSPSSKRRVRASDSQSWGYSVAHELDGDVNEETAEAASMLDDSEYGENCQGSPSLGNTEQLI</sequence>
<dbReference type="OMA" id="RRANDIC"/>
<feature type="domain" description="FHA" evidence="4">
    <location>
        <begin position="88"/>
        <end position="139"/>
    </location>
</feature>
<dbReference type="OrthoDB" id="4961348at2759"/>
<organism evidence="6 7">
    <name type="scientific">Metarhizium rileyi (strain RCEF 4871)</name>
    <name type="common">Nomuraea rileyi</name>
    <dbReference type="NCBI Taxonomy" id="1649241"/>
    <lineage>
        <taxon>Eukaryota</taxon>
        <taxon>Fungi</taxon>
        <taxon>Dikarya</taxon>
        <taxon>Ascomycota</taxon>
        <taxon>Pezizomycotina</taxon>
        <taxon>Sordariomycetes</taxon>
        <taxon>Hypocreomycetidae</taxon>
        <taxon>Hypocreales</taxon>
        <taxon>Clavicipitaceae</taxon>
        <taxon>Metarhizium</taxon>
    </lineage>
</organism>
<evidence type="ECO:0000256" key="2">
    <source>
        <dbReference type="PROSITE-ProRule" id="PRU10141"/>
    </source>
</evidence>
<feature type="region of interest" description="Disordered" evidence="3">
    <location>
        <begin position="540"/>
        <end position="612"/>
    </location>
</feature>
<keyword evidence="2" id="KW-0547">Nucleotide-binding</keyword>
<dbReference type="PROSITE" id="PS00107">
    <property type="entry name" value="PROTEIN_KINASE_ATP"/>
    <property type="match status" value="1"/>
</dbReference>
<dbReference type="Proteomes" id="UP000243498">
    <property type="component" value="Unassembled WGS sequence"/>
</dbReference>
<proteinExistence type="inferred from homology"/>
<dbReference type="STRING" id="1081105.A0A166YRP6"/>
<dbReference type="PANTHER" id="PTHR24347">
    <property type="entry name" value="SERINE/THREONINE-PROTEIN KINASE"/>
    <property type="match status" value="1"/>
</dbReference>
<dbReference type="PROSITE" id="PS50006">
    <property type="entry name" value="FHA_DOMAIN"/>
    <property type="match status" value="1"/>
</dbReference>
<accession>A0A166YRP6</accession>
<dbReference type="InterPro" id="IPR000253">
    <property type="entry name" value="FHA_dom"/>
</dbReference>
<feature type="domain" description="Protein kinase" evidence="5">
    <location>
        <begin position="229"/>
        <end position="494"/>
    </location>
</feature>
<dbReference type="EMBL" id="AZHC01000031">
    <property type="protein sequence ID" value="OAA37194.1"/>
    <property type="molecule type" value="Genomic_DNA"/>
</dbReference>
<dbReference type="CDD" id="cd00060">
    <property type="entry name" value="FHA"/>
    <property type="match status" value="1"/>
</dbReference>
<evidence type="ECO:0000313" key="6">
    <source>
        <dbReference type="EMBL" id="OAA37194.1"/>
    </source>
</evidence>
<dbReference type="InterPro" id="IPR008984">
    <property type="entry name" value="SMAD_FHA_dom_sf"/>
</dbReference>
<gene>
    <name evidence="6" type="ORF">NOR_07210</name>
</gene>
<evidence type="ECO:0000256" key="3">
    <source>
        <dbReference type="SAM" id="MobiDB-lite"/>
    </source>
</evidence>
<dbReference type="SUPFAM" id="SSF49879">
    <property type="entry name" value="SMAD/FHA domain"/>
    <property type="match status" value="1"/>
</dbReference>
<feature type="region of interest" description="Disordered" evidence="3">
    <location>
        <begin position="30"/>
        <end position="65"/>
    </location>
</feature>
<dbReference type="AlphaFoldDB" id="A0A166YRP6"/>
<feature type="compositionally biased region" description="Polar residues" evidence="3">
    <location>
        <begin position="644"/>
        <end position="657"/>
    </location>
</feature>
<evidence type="ECO:0000259" key="5">
    <source>
        <dbReference type="PROSITE" id="PS50011"/>
    </source>
</evidence>
<name>A0A166YRP6_METRR</name>
<dbReference type="Gene3D" id="1.10.510.10">
    <property type="entry name" value="Transferase(Phosphotransferase) domain 1"/>
    <property type="match status" value="1"/>
</dbReference>
<dbReference type="InterPro" id="IPR011009">
    <property type="entry name" value="Kinase-like_dom_sf"/>
</dbReference>
<comment type="similarity">
    <text evidence="1">Belongs to the protein kinase superfamily. CAMK Ser/Thr protein kinase family. CHEK2 subfamily.</text>
</comment>
<evidence type="ECO:0000313" key="7">
    <source>
        <dbReference type="Proteomes" id="UP000243498"/>
    </source>
</evidence>
<dbReference type="SUPFAM" id="SSF56112">
    <property type="entry name" value="Protein kinase-like (PK-like)"/>
    <property type="match status" value="1"/>
</dbReference>
<evidence type="ECO:0000256" key="1">
    <source>
        <dbReference type="ARBA" id="ARBA00005575"/>
    </source>
</evidence>
<keyword evidence="7" id="KW-1185">Reference proteome</keyword>
<protein>
    <submittedName>
        <fullName evidence="6">CAMK family protein kinase</fullName>
    </submittedName>
</protein>
<feature type="region of interest" description="Disordered" evidence="3">
    <location>
        <begin position="633"/>
        <end position="657"/>
    </location>
</feature>
<dbReference type="Pfam" id="PF00069">
    <property type="entry name" value="Pkinase"/>
    <property type="match status" value="1"/>
</dbReference>
<dbReference type="GO" id="GO:0004672">
    <property type="term" value="F:protein kinase activity"/>
    <property type="evidence" value="ECO:0007669"/>
    <property type="project" value="InterPro"/>
</dbReference>
<keyword evidence="6" id="KW-0808">Transferase</keyword>
<keyword evidence="2" id="KW-0067">ATP-binding</keyword>
<dbReference type="Pfam" id="PF00498">
    <property type="entry name" value="FHA"/>
    <property type="match status" value="1"/>
</dbReference>
<keyword evidence="6" id="KW-0418">Kinase</keyword>
<evidence type="ECO:0000259" key="4">
    <source>
        <dbReference type="PROSITE" id="PS50006"/>
    </source>
</evidence>